<reference evidence="1" key="1">
    <citation type="submission" date="2015-06" db="UniProtKB">
        <authorList>
            <consortium name="EnsemblPlants"/>
        </authorList>
    </citation>
    <scope>IDENTIFICATION</scope>
</reference>
<proteinExistence type="predicted"/>
<dbReference type="EnsemblPlants" id="EMT06814">
    <property type="protein sequence ID" value="EMT06814"/>
    <property type="gene ID" value="F775_10984"/>
</dbReference>
<dbReference type="AlphaFoldDB" id="M8AZP5"/>
<protein>
    <submittedName>
        <fullName evidence="1">Uncharacterized protein</fullName>
    </submittedName>
</protein>
<dbReference type="InterPro" id="IPR011676">
    <property type="entry name" value="DUF1618"/>
</dbReference>
<evidence type="ECO:0000313" key="1">
    <source>
        <dbReference type="EnsemblPlants" id="EMT06814"/>
    </source>
</evidence>
<dbReference type="Pfam" id="PF07762">
    <property type="entry name" value="DUF1618"/>
    <property type="match status" value="1"/>
</dbReference>
<accession>M8AZP5</accession>
<organism evidence="1">
    <name type="scientific">Aegilops tauschii</name>
    <name type="common">Tausch's goatgrass</name>
    <name type="synonym">Aegilops squarrosa</name>
    <dbReference type="NCBI Taxonomy" id="37682"/>
    <lineage>
        <taxon>Eukaryota</taxon>
        <taxon>Viridiplantae</taxon>
        <taxon>Streptophyta</taxon>
        <taxon>Embryophyta</taxon>
        <taxon>Tracheophyta</taxon>
        <taxon>Spermatophyta</taxon>
        <taxon>Magnoliopsida</taxon>
        <taxon>Liliopsida</taxon>
        <taxon>Poales</taxon>
        <taxon>Poaceae</taxon>
        <taxon>BOP clade</taxon>
        <taxon>Pooideae</taxon>
        <taxon>Triticodae</taxon>
        <taxon>Triticeae</taxon>
        <taxon>Triticinae</taxon>
        <taxon>Aegilops</taxon>
    </lineage>
</organism>
<name>M8AZP5_AEGTA</name>
<dbReference type="PANTHER" id="PTHR33074">
    <property type="entry name" value="EXPRESSED PROTEIN-RELATED"/>
    <property type="match status" value="1"/>
</dbReference>
<dbReference type="PANTHER" id="PTHR33074:SF122">
    <property type="entry name" value="DUF1618 DOMAIN-CONTAINING PROTEIN"/>
    <property type="match status" value="1"/>
</dbReference>
<dbReference type="ExpressionAtlas" id="M8AZP5">
    <property type="expression patterns" value="baseline"/>
</dbReference>
<sequence>MARGWKLEQMGATQAALLGAAMAARWLQLERSCCESPVPLAGFKGDRDNCRRDSSEIEIQIEEVNTWDSPTMDDGYFLAPSFQPPVVIRASARYAPWVLLDKKAYFAVRENATTAEAVTSTGNAFKVTFCLADPPAISHFCVHGPEFQRDDLTTEPRVVFSAKDLVLLCFSPGRNRRGSFLDEYFVYKADYGKPSLTPIPPGTRNRNSFHVCILPLDDDDGGFVLADLCMTNLPPDYDLHVFSSKTGKWAITPLRLQPYPGVRKENLPGPFLNKVVALGGGAVGWIDLWSGILTCNVFDKNPVLSFIPIPMLAYCNEQRATSPQLVRDVTCSNGFIKFVELEAITKKSSHTTEDNLGSINDIIHDSDLLFHNENACASPVRLFAARVRWKLRTCTRHTTWNYWRKGHPVDIHGISAYMLLPQPWDAAAGRLSPRNLCLSYPILGMDSEDVVYMMSKLTRDDKNAWMVGVNLGKKMTDVCVPVSSVRVCYFDLDLLICKFSEYLNATPRQISLVIFI</sequence>